<dbReference type="OrthoDB" id="9793035at2"/>
<dbReference type="Gene3D" id="3.30.420.40">
    <property type="match status" value="1"/>
</dbReference>
<dbReference type="GO" id="GO:0004309">
    <property type="term" value="F:exopolyphosphatase activity"/>
    <property type="evidence" value="ECO:0007669"/>
    <property type="project" value="UniProtKB-EC"/>
</dbReference>
<sequence>MTTNHTEDIYAALDLGSNSFHLLIARFEGNKLVVIDRHKEMVRLAEGLLNDGSLSKKVIKRAIESLRRFAERLRPTPATHFKVIGTNTLRQATNADHFLEQAEYILGAPIDIISGIEEARLIFMGVAQDLSVSIEKRMVMDIGGGSTEFIVGNDQPEHLESLEMGCVTYSRRFFADGKLSKKAYQKAVITARAEIQEIAHDFNSANWHEAVGTSGTIKAIEKVLYAMGEAGDHTITPAGLVAMSRALLEFNDTSEIKLPGLSDERKPVIAGGLAVLHAAFLELGIERMHVSSYAAREGSIMDLAGKVHRQDTRERTVKAMSKRFSIDTRHAERVSSLASNFLNDVKTEYPDNYVQVRQLLDWSARLHELGLMISHQGYHKHSAYLLANSEMPGFSKQEQKYLSFLVQNHRKKLKSMPQTYGFEPDWLMVSLLRLACLFNRRREDNGVPENLQLNITGDKITLALPEPWLREHPLTQEDLLQEKHYLQQMDIRLKICH</sequence>
<feature type="domain" description="Ppx/GppA phosphatase C-terminal" evidence="3">
    <location>
        <begin position="313"/>
        <end position="483"/>
    </location>
</feature>
<dbReference type="InterPro" id="IPR043129">
    <property type="entry name" value="ATPase_NBD"/>
</dbReference>
<organism evidence="4 5">
    <name type="scientific">BD1-7 clade bacterium</name>
    <dbReference type="NCBI Taxonomy" id="2029982"/>
    <lineage>
        <taxon>Bacteria</taxon>
        <taxon>Pseudomonadati</taxon>
        <taxon>Pseudomonadota</taxon>
        <taxon>Gammaproteobacteria</taxon>
        <taxon>Cellvibrionales</taxon>
        <taxon>Spongiibacteraceae</taxon>
        <taxon>BD1-7 clade</taxon>
    </lineage>
</organism>
<reference evidence="4 5" key="1">
    <citation type="submission" date="2019-11" db="EMBL/GenBank/DDBJ databases">
        <authorList>
            <person name="Holert J."/>
        </authorList>
    </citation>
    <scope>NUCLEOTIDE SEQUENCE [LARGE SCALE GENOMIC DNA]</scope>
    <source>
        <strain evidence="4">SB11_3</strain>
    </source>
</reference>
<dbReference type="AlphaFoldDB" id="A0A5S9QKJ9"/>
<evidence type="ECO:0000259" key="2">
    <source>
        <dbReference type="Pfam" id="PF02541"/>
    </source>
</evidence>
<evidence type="ECO:0000313" key="4">
    <source>
        <dbReference type="EMBL" id="CAA0118611.1"/>
    </source>
</evidence>
<accession>A0A5S9QKJ9</accession>
<dbReference type="InterPro" id="IPR003695">
    <property type="entry name" value="Ppx_GppA_N"/>
</dbReference>
<gene>
    <name evidence="4" type="primary">ppx_2</name>
    <name evidence="4" type="ORF">OPDIPICF_02138</name>
</gene>
<dbReference type="SUPFAM" id="SSF109604">
    <property type="entry name" value="HD-domain/PDEase-like"/>
    <property type="match status" value="1"/>
</dbReference>
<dbReference type="Gene3D" id="1.10.3210.10">
    <property type="entry name" value="Hypothetical protein af1432"/>
    <property type="match status" value="1"/>
</dbReference>
<name>A0A5S9QKJ9_9GAMM</name>
<dbReference type="InterPro" id="IPR048950">
    <property type="entry name" value="Ppx_GppA_C"/>
</dbReference>
<evidence type="ECO:0000259" key="3">
    <source>
        <dbReference type="Pfam" id="PF21447"/>
    </source>
</evidence>
<dbReference type="CDD" id="cd24053">
    <property type="entry name" value="ASKHA_NBD_EcPPX-GppA-like"/>
    <property type="match status" value="1"/>
</dbReference>
<keyword evidence="5" id="KW-1185">Reference proteome</keyword>
<feature type="domain" description="Ppx/GppA phosphatase N-terminal" evidence="2">
    <location>
        <begin position="24"/>
        <end position="305"/>
    </location>
</feature>
<dbReference type="PIRSF" id="PIRSF001267">
    <property type="entry name" value="Pyrophosphatase_GppA_Ppx"/>
    <property type="match status" value="1"/>
</dbReference>
<dbReference type="FunFam" id="3.30.420.40:FF:000023">
    <property type="entry name" value="Guanosine-5'-triphosphate,3'-diphosphate pyrophosphatase"/>
    <property type="match status" value="1"/>
</dbReference>
<dbReference type="InterPro" id="IPR030673">
    <property type="entry name" value="PyroPPase_GppA_Ppx"/>
</dbReference>
<dbReference type="PANTHER" id="PTHR30005:SF14">
    <property type="entry name" value="EXOPOLYPHOSPHATASE"/>
    <property type="match status" value="1"/>
</dbReference>
<dbReference type="EC" id="3.6.1.11" evidence="4"/>
<evidence type="ECO:0000313" key="5">
    <source>
        <dbReference type="Proteomes" id="UP000441399"/>
    </source>
</evidence>
<dbReference type="EMBL" id="CACSIO010000034">
    <property type="protein sequence ID" value="CAA0118611.1"/>
    <property type="molecule type" value="Genomic_DNA"/>
</dbReference>
<dbReference type="FunFam" id="3.30.420.150:FF:000001">
    <property type="entry name" value="Guanosine-5'-triphosphate,3'-diphosphate pyrophosphatase"/>
    <property type="match status" value="1"/>
</dbReference>
<dbReference type="SUPFAM" id="SSF53067">
    <property type="entry name" value="Actin-like ATPase domain"/>
    <property type="match status" value="2"/>
</dbReference>
<dbReference type="Pfam" id="PF02541">
    <property type="entry name" value="Ppx-GppA"/>
    <property type="match status" value="1"/>
</dbReference>
<keyword evidence="1 4" id="KW-0378">Hydrolase</keyword>
<dbReference type="GO" id="GO:0006798">
    <property type="term" value="P:polyphosphate catabolic process"/>
    <property type="evidence" value="ECO:0007669"/>
    <property type="project" value="TreeGrafter"/>
</dbReference>
<dbReference type="PANTHER" id="PTHR30005">
    <property type="entry name" value="EXOPOLYPHOSPHATASE"/>
    <property type="match status" value="1"/>
</dbReference>
<protein>
    <submittedName>
        <fullName evidence="4">Exopolyphosphatase</fullName>
        <ecNumber evidence="4">3.6.1.11</ecNumber>
    </submittedName>
</protein>
<dbReference type="Pfam" id="PF21447">
    <property type="entry name" value="Ppx-GppA_III"/>
    <property type="match status" value="1"/>
</dbReference>
<dbReference type="InterPro" id="IPR050273">
    <property type="entry name" value="GppA/Ppx_hydrolase"/>
</dbReference>
<dbReference type="Gene3D" id="3.30.420.150">
    <property type="entry name" value="Exopolyphosphatase. Domain 2"/>
    <property type="match status" value="1"/>
</dbReference>
<proteinExistence type="predicted"/>
<dbReference type="Proteomes" id="UP000441399">
    <property type="component" value="Unassembled WGS sequence"/>
</dbReference>
<evidence type="ECO:0000256" key="1">
    <source>
        <dbReference type="ARBA" id="ARBA00022801"/>
    </source>
</evidence>